<evidence type="ECO:0000313" key="3">
    <source>
        <dbReference type="Proteomes" id="UP000012960"/>
    </source>
</evidence>
<dbReference type="EMBL" id="HG996472">
    <property type="protein sequence ID" value="CAG1830732.1"/>
    <property type="molecule type" value="Genomic_DNA"/>
</dbReference>
<dbReference type="InParanoid" id="A0A804K3H7"/>
<dbReference type="Proteomes" id="UP000012960">
    <property type="component" value="Unplaced"/>
</dbReference>
<dbReference type="AlphaFoldDB" id="A0A804K3H7"/>
<dbReference type="PANTHER" id="PTHR46100">
    <property type="entry name" value="IMP2'P"/>
    <property type="match status" value="1"/>
</dbReference>
<accession>A0A804K3H7</accession>
<dbReference type="PANTHER" id="PTHR46100:SF4">
    <property type="entry name" value="USPA DOMAIN-CONTAINING PROTEIN"/>
    <property type="match status" value="1"/>
</dbReference>
<sequence>MLKTWDILSTLSRQKEIVIVMKIHRRETGEKIYEAIDSIPLSCLVTGNRGFDKIKRVLLGSLTTW</sequence>
<name>A0A804K3H7_MUSAM</name>
<reference evidence="1" key="1">
    <citation type="submission" date="2021-03" db="EMBL/GenBank/DDBJ databases">
        <authorList>
            <consortium name="Genoscope - CEA"/>
            <person name="William W."/>
        </authorList>
    </citation>
    <scope>NUCLEOTIDE SEQUENCE</scope>
    <source>
        <strain evidence="1">Doubled-haploid Pahang</strain>
    </source>
</reference>
<keyword evidence="3" id="KW-1185">Reference proteome</keyword>
<dbReference type="EnsemblPlants" id="Ma08_t06220.1">
    <property type="protein sequence ID" value="Ma08_p06220.1"/>
    <property type="gene ID" value="Ma08_g06220"/>
</dbReference>
<reference evidence="2" key="2">
    <citation type="submission" date="2021-05" db="UniProtKB">
        <authorList>
            <consortium name="EnsemblPlants"/>
        </authorList>
    </citation>
    <scope>IDENTIFICATION</scope>
    <source>
        <strain evidence="2">subsp. malaccensis</strain>
    </source>
</reference>
<dbReference type="Gene3D" id="3.40.50.620">
    <property type="entry name" value="HUPs"/>
    <property type="match status" value="1"/>
</dbReference>
<dbReference type="InterPro" id="IPR014729">
    <property type="entry name" value="Rossmann-like_a/b/a_fold"/>
</dbReference>
<dbReference type="Gramene" id="Ma08_t06220.1">
    <property type="protein sequence ID" value="Ma08_p06220.1"/>
    <property type="gene ID" value="Ma08_g06220"/>
</dbReference>
<gene>
    <name evidence="1" type="ORF">GSMUA_339860.1</name>
</gene>
<dbReference type="SUPFAM" id="SSF52402">
    <property type="entry name" value="Adenine nucleotide alpha hydrolases-like"/>
    <property type="match status" value="1"/>
</dbReference>
<organism evidence="2 3">
    <name type="scientific">Musa acuminata subsp. malaccensis</name>
    <name type="common">Wild banana</name>
    <name type="synonym">Musa malaccensis</name>
    <dbReference type="NCBI Taxonomy" id="214687"/>
    <lineage>
        <taxon>Eukaryota</taxon>
        <taxon>Viridiplantae</taxon>
        <taxon>Streptophyta</taxon>
        <taxon>Embryophyta</taxon>
        <taxon>Tracheophyta</taxon>
        <taxon>Spermatophyta</taxon>
        <taxon>Magnoliopsida</taxon>
        <taxon>Liliopsida</taxon>
        <taxon>Zingiberales</taxon>
        <taxon>Musaceae</taxon>
        <taxon>Musa</taxon>
    </lineage>
</organism>
<evidence type="ECO:0000313" key="1">
    <source>
        <dbReference type="EMBL" id="CAG1830732.1"/>
    </source>
</evidence>
<proteinExistence type="predicted"/>
<protein>
    <submittedName>
        <fullName evidence="1">(wild Malaysian banana) hypothetical protein</fullName>
    </submittedName>
</protein>
<evidence type="ECO:0000313" key="2">
    <source>
        <dbReference type="EnsemblPlants" id="Ma08_p06220.1"/>
    </source>
</evidence>